<keyword evidence="11" id="KW-1185">Reference proteome</keyword>
<dbReference type="InterPro" id="IPR045242">
    <property type="entry name" value="Syntaxin"/>
</dbReference>
<dbReference type="InterPro" id="IPR010989">
    <property type="entry name" value="SNARE"/>
</dbReference>
<evidence type="ECO:0000256" key="1">
    <source>
        <dbReference type="ARBA" id="ARBA00004211"/>
    </source>
</evidence>
<keyword evidence="6" id="KW-0175">Coiled coil</keyword>
<dbReference type="SMART" id="SM00503">
    <property type="entry name" value="SynN"/>
    <property type="match status" value="1"/>
</dbReference>
<dbReference type="GO" id="GO:0006886">
    <property type="term" value="P:intracellular protein transport"/>
    <property type="evidence" value="ECO:0007669"/>
    <property type="project" value="TreeGrafter"/>
</dbReference>
<accession>A0A9P6ENC7</accession>
<dbReference type="GO" id="GO:0000149">
    <property type="term" value="F:SNARE binding"/>
    <property type="evidence" value="ECO:0007669"/>
    <property type="project" value="TreeGrafter"/>
</dbReference>
<feature type="transmembrane region" description="Helical" evidence="8">
    <location>
        <begin position="275"/>
        <end position="298"/>
    </location>
</feature>
<feature type="compositionally biased region" description="Polar residues" evidence="7">
    <location>
        <begin position="18"/>
        <end position="45"/>
    </location>
</feature>
<name>A0A9P6ENC7_9AGAR</name>
<dbReference type="GO" id="GO:0048278">
    <property type="term" value="P:vesicle docking"/>
    <property type="evidence" value="ECO:0007669"/>
    <property type="project" value="TreeGrafter"/>
</dbReference>
<protein>
    <submittedName>
        <fullName evidence="10">t-SNARE</fullName>
    </submittedName>
</protein>
<dbReference type="PANTHER" id="PTHR19957">
    <property type="entry name" value="SYNTAXIN"/>
    <property type="match status" value="1"/>
</dbReference>
<evidence type="ECO:0000256" key="4">
    <source>
        <dbReference type="ARBA" id="ARBA00022989"/>
    </source>
</evidence>
<organism evidence="10 11">
    <name type="scientific">Crepidotus variabilis</name>
    <dbReference type="NCBI Taxonomy" id="179855"/>
    <lineage>
        <taxon>Eukaryota</taxon>
        <taxon>Fungi</taxon>
        <taxon>Dikarya</taxon>
        <taxon>Basidiomycota</taxon>
        <taxon>Agaricomycotina</taxon>
        <taxon>Agaricomycetes</taxon>
        <taxon>Agaricomycetidae</taxon>
        <taxon>Agaricales</taxon>
        <taxon>Agaricineae</taxon>
        <taxon>Crepidotaceae</taxon>
        <taxon>Crepidotus</taxon>
    </lineage>
</organism>
<keyword evidence="3 8" id="KW-0812">Transmembrane</keyword>
<dbReference type="SMART" id="SM00397">
    <property type="entry name" value="t_SNARE"/>
    <property type="match status" value="1"/>
</dbReference>
<feature type="domain" description="T-SNARE coiled-coil homology" evidence="9">
    <location>
        <begin position="201"/>
        <end position="263"/>
    </location>
</feature>
<keyword evidence="4 8" id="KW-1133">Transmembrane helix</keyword>
<sequence length="304" mass="34379">MAYRDRLAASRAQRQQQPVELSNLEQPQNPSYTTSPTNPANSSDTPAFLAEDSAIQQGIQQLRNNVARLAALRLQSVNAIDETHATQEEIDTLTNETRGLSQDLKNRIQQLESQPMRQDVQLRKNRITLLRNKFVEALQEYQREEQEGRQRSRQRVERQLKIVKPDATPQEVAAAVEGGGQQIFAQALSSSTRYGESRSAYREVQERQQELRRVEQTLAELAQLFQDMAAMVERDDQLIDNIHDTVQKVNTDTEAAAQQTEIAVKHARSYRKGRWICFGITFTICAVIALAVGLYFGVGPGSKK</sequence>
<feature type="region of interest" description="Disordered" evidence="7">
    <location>
        <begin position="1"/>
        <end position="46"/>
    </location>
</feature>
<dbReference type="Pfam" id="PF05739">
    <property type="entry name" value="SNARE"/>
    <property type="match status" value="1"/>
</dbReference>
<evidence type="ECO:0000256" key="6">
    <source>
        <dbReference type="SAM" id="Coils"/>
    </source>
</evidence>
<dbReference type="Gene3D" id="1.20.58.70">
    <property type="match status" value="1"/>
</dbReference>
<dbReference type="AlphaFoldDB" id="A0A9P6ENC7"/>
<dbReference type="EMBL" id="MU157832">
    <property type="protein sequence ID" value="KAF9532251.1"/>
    <property type="molecule type" value="Genomic_DNA"/>
</dbReference>
<dbReference type="GO" id="GO:0031201">
    <property type="term" value="C:SNARE complex"/>
    <property type="evidence" value="ECO:0007669"/>
    <property type="project" value="TreeGrafter"/>
</dbReference>
<dbReference type="InterPro" id="IPR006011">
    <property type="entry name" value="Syntaxin_N"/>
</dbReference>
<reference evidence="10" key="1">
    <citation type="submission" date="2020-11" db="EMBL/GenBank/DDBJ databases">
        <authorList>
            <consortium name="DOE Joint Genome Institute"/>
            <person name="Ahrendt S."/>
            <person name="Riley R."/>
            <person name="Andreopoulos W."/>
            <person name="Labutti K."/>
            <person name="Pangilinan J."/>
            <person name="Ruiz-Duenas F.J."/>
            <person name="Barrasa J.M."/>
            <person name="Sanchez-Garcia M."/>
            <person name="Camarero S."/>
            <person name="Miyauchi S."/>
            <person name="Serrano A."/>
            <person name="Linde D."/>
            <person name="Babiker R."/>
            <person name="Drula E."/>
            <person name="Ayuso-Fernandez I."/>
            <person name="Pacheco R."/>
            <person name="Padilla G."/>
            <person name="Ferreira P."/>
            <person name="Barriuso J."/>
            <person name="Kellner H."/>
            <person name="Castanera R."/>
            <person name="Alfaro M."/>
            <person name="Ramirez L."/>
            <person name="Pisabarro A.G."/>
            <person name="Kuo A."/>
            <person name="Tritt A."/>
            <person name="Lipzen A."/>
            <person name="He G."/>
            <person name="Yan M."/>
            <person name="Ng V."/>
            <person name="Cullen D."/>
            <person name="Martin F."/>
            <person name="Rosso M.-N."/>
            <person name="Henrissat B."/>
            <person name="Hibbett D."/>
            <person name="Martinez A.T."/>
            <person name="Grigoriev I.V."/>
        </authorList>
    </citation>
    <scope>NUCLEOTIDE SEQUENCE</scope>
    <source>
        <strain evidence="10">CBS 506.95</strain>
    </source>
</reference>
<evidence type="ECO:0000256" key="3">
    <source>
        <dbReference type="ARBA" id="ARBA00022692"/>
    </source>
</evidence>
<dbReference type="GO" id="GO:0012505">
    <property type="term" value="C:endomembrane system"/>
    <property type="evidence" value="ECO:0007669"/>
    <property type="project" value="TreeGrafter"/>
</dbReference>
<dbReference type="Pfam" id="PF00804">
    <property type="entry name" value="Syntaxin"/>
    <property type="match status" value="1"/>
</dbReference>
<evidence type="ECO:0000313" key="10">
    <source>
        <dbReference type="EMBL" id="KAF9532251.1"/>
    </source>
</evidence>
<dbReference type="OrthoDB" id="10255013at2759"/>
<dbReference type="GO" id="GO:0006906">
    <property type="term" value="P:vesicle fusion"/>
    <property type="evidence" value="ECO:0007669"/>
    <property type="project" value="TreeGrafter"/>
</dbReference>
<dbReference type="PANTHER" id="PTHR19957:SF307">
    <property type="entry name" value="PROTEIN SSO1-RELATED"/>
    <property type="match status" value="1"/>
</dbReference>
<evidence type="ECO:0000256" key="5">
    <source>
        <dbReference type="ARBA" id="ARBA00023136"/>
    </source>
</evidence>
<evidence type="ECO:0000256" key="7">
    <source>
        <dbReference type="SAM" id="MobiDB-lite"/>
    </source>
</evidence>
<dbReference type="SUPFAM" id="SSF47661">
    <property type="entry name" value="t-snare proteins"/>
    <property type="match status" value="1"/>
</dbReference>
<dbReference type="CDD" id="cd15849">
    <property type="entry name" value="SNARE_Sso1"/>
    <property type="match status" value="1"/>
</dbReference>
<comment type="subcellular location">
    <subcellularLocation>
        <location evidence="1">Membrane</location>
        <topology evidence="1">Single-pass type IV membrane protein</topology>
    </subcellularLocation>
</comment>
<dbReference type="InterPro" id="IPR000727">
    <property type="entry name" value="T_SNARE_dom"/>
</dbReference>
<dbReference type="GO" id="GO:0005484">
    <property type="term" value="F:SNAP receptor activity"/>
    <property type="evidence" value="ECO:0007669"/>
    <property type="project" value="TreeGrafter"/>
</dbReference>
<dbReference type="GO" id="GO:0006887">
    <property type="term" value="P:exocytosis"/>
    <property type="evidence" value="ECO:0007669"/>
    <property type="project" value="TreeGrafter"/>
</dbReference>
<keyword evidence="5 8" id="KW-0472">Membrane</keyword>
<proteinExistence type="inferred from homology"/>
<comment type="similarity">
    <text evidence="2">Belongs to the syntaxin family.</text>
</comment>
<dbReference type="PROSITE" id="PS50192">
    <property type="entry name" value="T_SNARE"/>
    <property type="match status" value="1"/>
</dbReference>
<gene>
    <name evidence="10" type="ORF">CPB83DRAFT_847514</name>
</gene>
<evidence type="ECO:0000256" key="2">
    <source>
        <dbReference type="ARBA" id="ARBA00009063"/>
    </source>
</evidence>
<evidence type="ECO:0000259" key="9">
    <source>
        <dbReference type="PROSITE" id="PS50192"/>
    </source>
</evidence>
<evidence type="ECO:0000256" key="8">
    <source>
        <dbReference type="SAM" id="Phobius"/>
    </source>
</evidence>
<dbReference type="GO" id="GO:0005886">
    <property type="term" value="C:plasma membrane"/>
    <property type="evidence" value="ECO:0007669"/>
    <property type="project" value="TreeGrafter"/>
</dbReference>
<dbReference type="Proteomes" id="UP000807306">
    <property type="component" value="Unassembled WGS sequence"/>
</dbReference>
<comment type="caution">
    <text evidence="10">The sequence shown here is derived from an EMBL/GenBank/DDBJ whole genome shotgun (WGS) entry which is preliminary data.</text>
</comment>
<evidence type="ECO:0000313" key="11">
    <source>
        <dbReference type="Proteomes" id="UP000807306"/>
    </source>
</evidence>
<feature type="coiled-coil region" evidence="6">
    <location>
        <begin position="94"/>
        <end position="147"/>
    </location>
</feature>